<organism evidence="1 2">
    <name type="scientific">Ajellomyces capsulatus</name>
    <name type="common">Darling's disease fungus</name>
    <name type="synonym">Histoplasma capsulatum</name>
    <dbReference type="NCBI Taxonomy" id="5037"/>
    <lineage>
        <taxon>Eukaryota</taxon>
        <taxon>Fungi</taxon>
        <taxon>Dikarya</taxon>
        <taxon>Ascomycota</taxon>
        <taxon>Pezizomycotina</taxon>
        <taxon>Eurotiomycetes</taxon>
        <taxon>Eurotiomycetidae</taxon>
        <taxon>Onygenales</taxon>
        <taxon>Ajellomycetaceae</taxon>
        <taxon>Histoplasma</taxon>
    </lineage>
</organism>
<accession>A0A8H7YG78</accession>
<dbReference type="Proteomes" id="UP000670092">
    <property type="component" value="Unassembled WGS sequence"/>
</dbReference>
<protein>
    <submittedName>
        <fullName evidence="1">Uncharacterized protein</fullName>
    </submittedName>
</protein>
<dbReference type="AlphaFoldDB" id="A0A8H7YG78"/>
<evidence type="ECO:0000313" key="2">
    <source>
        <dbReference type="Proteomes" id="UP000670092"/>
    </source>
</evidence>
<sequence length="217" mass="23779">MGYQRYEGYGYLLVHIHGNIVPLLLFRPNTGAWRRPSTSCHTARLRSLILGINLHSLGLDAGFLLLTSICTSRIRLRRAAILIPNLIHRDSPFERVPVDNYLRHSDDEDTIKQLRTDVVRVDMCDGPVAGSKADLPLKDADFARSPVDDEGVAELLVHVGAVHHAREQEGGGLGIVVDRDVLLLCAGEGDVDDILGRRVEDVGAGHKVHLFVVGSSS</sequence>
<dbReference type="EMBL" id="JAEVHI010000006">
    <property type="protein sequence ID" value="KAG5288838.1"/>
    <property type="molecule type" value="Genomic_DNA"/>
</dbReference>
<comment type="caution">
    <text evidence="1">The sequence shown here is derived from an EMBL/GenBank/DDBJ whole genome shotgun (WGS) entry which is preliminary data.</text>
</comment>
<dbReference type="VEuPathDB" id="FungiDB:I7I52_12454"/>
<gene>
    <name evidence="1" type="ORF">I7I52_12454</name>
</gene>
<name>A0A8H7YG78_AJECA</name>
<evidence type="ECO:0000313" key="1">
    <source>
        <dbReference type="EMBL" id="KAG5288838.1"/>
    </source>
</evidence>
<proteinExistence type="predicted"/>
<reference evidence="1 2" key="1">
    <citation type="submission" date="2021-01" db="EMBL/GenBank/DDBJ databases">
        <title>Chromosome-level genome assembly of a human fungal pathogen reveals clustering of transcriptionally co-regulated genes.</title>
        <authorList>
            <person name="Voorhies M."/>
            <person name="Cohen S."/>
            <person name="Shea T.P."/>
            <person name="Petrus S."/>
            <person name="Munoz J.F."/>
            <person name="Poplawski S."/>
            <person name="Goldman W.E."/>
            <person name="Michael T."/>
            <person name="Cuomo C.A."/>
            <person name="Sil A."/>
            <person name="Beyhan S."/>
        </authorList>
    </citation>
    <scope>NUCLEOTIDE SEQUENCE [LARGE SCALE GENOMIC DNA]</scope>
    <source>
        <strain evidence="1 2">G184AR</strain>
    </source>
</reference>